<dbReference type="Proteomes" id="UP000061382">
    <property type="component" value="Chromosome"/>
</dbReference>
<evidence type="ECO:0000313" key="2">
    <source>
        <dbReference type="EMBL" id="ALI98594.1"/>
    </source>
</evidence>
<dbReference type="AlphaFoldDB" id="A0A0P0CW60"/>
<sequence>MRNQLIELREERDLGQKLNATFTFLRQNFKPLAKCVLLYVVPFALLAGIFSGIYQSTQLAELGRNVRYGSLGAYTFANTVNSVPYWVSLFFSLVSFVLLCLAIYSYMLEYLRHEGEVEPLAVWEGIKHNFVSVLYSAVGVGVLCGLATLLLVLPGIYVMVALSMFAIVMLTEEIGFIDAVERCFYLVKGHWWPAFGFLFLVFLLQGVIGFVASLPAIVVYVLRILELPGGESDLLLIAASSFTTIISLILYVIAITAVGFLYFDLVERKDGVGLLEQVNKIGAQVPAFQAHQHP</sequence>
<keyword evidence="3" id="KW-1185">Reference proteome</keyword>
<evidence type="ECO:0008006" key="4">
    <source>
        <dbReference type="Google" id="ProtNLM"/>
    </source>
</evidence>
<name>A0A0P0CW60_9BACT</name>
<dbReference type="STRING" id="512763.DC20_05935"/>
<dbReference type="PATRIC" id="fig|512763.3.peg.1313"/>
<dbReference type="EMBL" id="CP012643">
    <property type="protein sequence ID" value="ALI98594.1"/>
    <property type="molecule type" value="Genomic_DNA"/>
</dbReference>
<organism evidence="2 3">
    <name type="scientific">Rufibacter tibetensis</name>
    <dbReference type="NCBI Taxonomy" id="512763"/>
    <lineage>
        <taxon>Bacteria</taxon>
        <taxon>Pseudomonadati</taxon>
        <taxon>Bacteroidota</taxon>
        <taxon>Cytophagia</taxon>
        <taxon>Cytophagales</taxon>
        <taxon>Hymenobacteraceae</taxon>
        <taxon>Rufibacter</taxon>
    </lineage>
</organism>
<accession>A0A0P0CW60</accession>
<feature type="transmembrane region" description="Helical" evidence="1">
    <location>
        <begin position="85"/>
        <end position="108"/>
    </location>
</feature>
<proteinExistence type="predicted"/>
<protein>
    <recommendedName>
        <fullName evidence="4">Glycerophosphoryl diester phosphodiesterase membrane domain-containing protein</fullName>
    </recommendedName>
</protein>
<dbReference type="RefSeq" id="WP_062542987.1">
    <property type="nucleotide sequence ID" value="NZ_CP012643.1"/>
</dbReference>
<gene>
    <name evidence="2" type="ORF">DC20_05935</name>
</gene>
<feature type="transmembrane region" description="Helical" evidence="1">
    <location>
        <begin position="234"/>
        <end position="263"/>
    </location>
</feature>
<keyword evidence="1" id="KW-0472">Membrane</keyword>
<feature type="transmembrane region" description="Helical" evidence="1">
    <location>
        <begin position="156"/>
        <end position="176"/>
    </location>
</feature>
<dbReference type="KEGG" id="rti:DC20_05935"/>
<dbReference type="OrthoDB" id="1049480at2"/>
<evidence type="ECO:0000313" key="3">
    <source>
        <dbReference type="Proteomes" id="UP000061382"/>
    </source>
</evidence>
<feature type="transmembrane region" description="Helical" evidence="1">
    <location>
        <begin position="197"/>
        <end position="222"/>
    </location>
</feature>
<keyword evidence="1" id="KW-1133">Transmembrane helix</keyword>
<reference evidence="2 3" key="1">
    <citation type="submission" date="2015-08" db="EMBL/GenBank/DDBJ databases">
        <title>Complete genome sequence of Rufibacter tibetensis strain 1351t, a radiation-resistant bacterium from tibet plateau.</title>
        <authorList>
            <person name="Dai J."/>
        </authorList>
    </citation>
    <scope>NUCLEOTIDE SEQUENCE [LARGE SCALE GENOMIC DNA]</scope>
    <source>
        <strain evidence="2 3">1351</strain>
    </source>
</reference>
<feature type="transmembrane region" description="Helical" evidence="1">
    <location>
        <begin position="129"/>
        <end position="150"/>
    </location>
</feature>
<keyword evidence="1" id="KW-0812">Transmembrane</keyword>
<feature type="transmembrane region" description="Helical" evidence="1">
    <location>
        <begin position="36"/>
        <end position="54"/>
    </location>
</feature>
<evidence type="ECO:0000256" key="1">
    <source>
        <dbReference type="SAM" id="Phobius"/>
    </source>
</evidence>